<dbReference type="InterPro" id="IPR013766">
    <property type="entry name" value="Thioredoxin_domain"/>
</dbReference>
<keyword evidence="1 2" id="KW-0732">Signal</keyword>
<dbReference type="InterPro" id="IPR036249">
    <property type="entry name" value="Thioredoxin-like_sf"/>
</dbReference>
<feature type="signal peptide" evidence="2">
    <location>
        <begin position="1"/>
        <end position="26"/>
    </location>
</feature>
<dbReference type="PROSITE" id="PS51257">
    <property type="entry name" value="PROKAR_LIPOPROTEIN"/>
    <property type="match status" value="1"/>
</dbReference>
<accession>A0A1H9H989</accession>
<reference evidence="5" key="1">
    <citation type="submission" date="2016-10" db="EMBL/GenBank/DDBJ databases">
        <authorList>
            <person name="Varghese N."/>
            <person name="Submissions S."/>
        </authorList>
    </citation>
    <scope>NUCLEOTIDE SEQUENCE [LARGE SCALE GENOMIC DNA]</scope>
    <source>
        <strain evidence="5">DSM 25927</strain>
    </source>
</reference>
<evidence type="ECO:0000256" key="1">
    <source>
        <dbReference type="ARBA" id="ARBA00022729"/>
    </source>
</evidence>
<dbReference type="Pfam" id="PF13899">
    <property type="entry name" value="Thioredoxin_7"/>
    <property type="match status" value="1"/>
</dbReference>
<feature type="domain" description="Thioredoxin" evidence="3">
    <location>
        <begin position="25"/>
        <end position="148"/>
    </location>
</feature>
<dbReference type="RefSeq" id="WP_177188951.1">
    <property type="nucleotide sequence ID" value="NZ_FOFS01000008.1"/>
</dbReference>
<dbReference type="EMBL" id="FOFS01000008">
    <property type="protein sequence ID" value="SEQ58797.1"/>
    <property type="molecule type" value="Genomic_DNA"/>
</dbReference>
<dbReference type="PANTHER" id="PTHR15337:SF11">
    <property type="entry name" value="THIOREDOXIN DOMAIN-CONTAINING PROTEIN"/>
    <property type="match status" value="1"/>
</dbReference>
<sequence>MLKLAKSLTLLLLLSALLLGACQRQAPPAAASAPQAIAWQEGKVEEAFAEAAESKQDVLLYWGAKWCPPCNQLKATVFQRPEFIAQTRRFVAVHLDGDEPGAQRWGEYFGIVGYPTLIILRPDRSELTRLSGSSDVEAYPRLLALALQQSQPIRQLLQQALAQPDKLSAGDWQSLAAYGWELDEQRLLPAQEPATTLETLAQRCPDPALRQTLALQALTLRAGADERLSEPQRLAGTQLLHALLADPEAVRRNVVLIEAAGADQIAALAEPDSADYGALSALLVLAMDRVYSDARYSLGERIDASFAELDLWQQAHGKDAVPKALAEKIRQRAQWADAQAQTPYERQNAVHSAAELLHKAGLDAEAKALLNAELKRSLAPYYHMVTLSRIAEDGHDNAAAVDWLRQAYAAAQGPATRAQWGVLYVEGLIRLQPEDAKSIQAVSTQLIRELRESQAGYYQRTRKRFERLSGKLLAWAAAHQGQAQLKALRAQMQPLCATLPAQSEAQRSCSGFLQPAA</sequence>
<dbReference type="CDD" id="cd02947">
    <property type="entry name" value="TRX_family"/>
    <property type="match status" value="1"/>
</dbReference>
<dbReference type="STRING" id="489703.SAMN04488038_10873"/>
<dbReference type="PROSITE" id="PS51352">
    <property type="entry name" value="THIOREDOXIN_2"/>
    <property type="match status" value="1"/>
</dbReference>
<organism evidence="4 5">
    <name type="scientific">Solimonas aquatica</name>
    <dbReference type="NCBI Taxonomy" id="489703"/>
    <lineage>
        <taxon>Bacteria</taxon>
        <taxon>Pseudomonadati</taxon>
        <taxon>Pseudomonadota</taxon>
        <taxon>Gammaproteobacteria</taxon>
        <taxon>Nevskiales</taxon>
        <taxon>Nevskiaceae</taxon>
        <taxon>Solimonas</taxon>
    </lineage>
</organism>
<name>A0A1H9H989_9GAMM</name>
<keyword evidence="4" id="KW-0413">Isomerase</keyword>
<dbReference type="Proteomes" id="UP000199233">
    <property type="component" value="Unassembled WGS sequence"/>
</dbReference>
<keyword evidence="5" id="KW-1185">Reference proteome</keyword>
<evidence type="ECO:0000259" key="3">
    <source>
        <dbReference type="PROSITE" id="PS51352"/>
    </source>
</evidence>
<feature type="chain" id="PRO_5011434777" evidence="2">
    <location>
        <begin position="27"/>
        <end position="517"/>
    </location>
</feature>
<evidence type="ECO:0000313" key="5">
    <source>
        <dbReference type="Proteomes" id="UP000199233"/>
    </source>
</evidence>
<dbReference type="InterPro" id="IPR051099">
    <property type="entry name" value="AGR/TXD"/>
</dbReference>
<dbReference type="Gene3D" id="3.40.30.10">
    <property type="entry name" value="Glutaredoxin"/>
    <property type="match status" value="1"/>
</dbReference>
<proteinExistence type="predicted"/>
<gene>
    <name evidence="4" type="ORF">SAMN04488038_10873</name>
</gene>
<dbReference type="AlphaFoldDB" id="A0A1H9H989"/>
<evidence type="ECO:0000313" key="4">
    <source>
        <dbReference type="EMBL" id="SEQ58797.1"/>
    </source>
</evidence>
<dbReference type="SUPFAM" id="SSF52833">
    <property type="entry name" value="Thioredoxin-like"/>
    <property type="match status" value="1"/>
</dbReference>
<evidence type="ECO:0000256" key="2">
    <source>
        <dbReference type="SAM" id="SignalP"/>
    </source>
</evidence>
<dbReference type="PROSITE" id="PS51354">
    <property type="entry name" value="GLUTAREDOXIN_2"/>
    <property type="match status" value="1"/>
</dbReference>
<dbReference type="PANTHER" id="PTHR15337">
    <property type="entry name" value="ANTERIOR GRADIENT PROTEIN-RELATED"/>
    <property type="match status" value="1"/>
</dbReference>
<dbReference type="GO" id="GO:0016853">
    <property type="term" value="F:isomerase activity"/>
    <property type="evidence" value="ECO:0007669"/>
    <property type="project" value="UniProtKB-KW"/>
</dbReference>
<protein>
    <submittedName>
        <fullName evidence="4">Protein disulfide-isomerase</fullName>
    </submittedName>
</protein>